<dbReference type="PANTHER" id="PTHR47510">
    <property type="entry name" value="REVERSE TRANSCRIPTASE DOMAIN-CONTAINING PROTEIN"/>
    <property type="match status" value="1"/>
</dbReference>
<name>A0AAE0QX98_9TELE</name>
<comment type="caution">
    <text evidence="1">The sequence shown here is derived from an EMBL/GenBank/DDBJ whole genome shotgun (WGS) entry which is preliminary data.</text>
</comment>
<gene>
    <name evidence="1" type="ORF">QTP70_002585</name>
</gene>
<dbReference type="PANTHER" id="PTHR47510:SF3">
    <property type="entry name" value="ENDO_EXONUCLEASE_PHOSPHATASE DOMAIN-CONTAINING PROTEIN"/>
    <property type="match status" value="1"/>
</dbReference>
<dbReference type="EMBL" id="JAUCMX010000009">
    <property type="protein sequence ID" value="KAK3535058.1"/>
    <property type="molecule type" value="Genomic_DNA"/>
</dbReference>
<dbReference type="AlphaFoldDB" id="A0AAE0QX98"/>
<evidence type="ECO:0000313" key="2">
    <source>
        <dbReference type="Proteomes" id="UP001274896"/>
    </source>
</evidence>
<accession>A0AAE0QX98</accession>
<keyword evidence="2" id="KW-1185">Reference proteome</keyword>
<proteinExistence type="predicted"/>
<dbReference type="Proteomes" id="UP001274896">
    <property type="component" value="Unassembled WGS sequence"/>
</dbReference>
<sequence>MPAGREDEMCGKALELLSELCSRGEVHSDKCADFIYSFRDLGRPDYSDSGLKVKVFTEAVVGFVGKLADDTVQKTIIRTFPNQKLWVDKTIRDALRSHATAYNVGLASGDMDSYKAASYNVRKSVKEAKQCYRRKLQSHMSNVYASLADELNIFYACFEAAAIDATANANAIANAKANDSGCRQEENANTKNAFIISKHDVRRAFRRVNTRKAAGPDGESSEPALTS</sequence>
<protein>
    <submittedName>
        <fullName evidence="1">Uncharacterized protein</fullName>
    </submittedName>
</protein>
<organism evidence="1 2">
    <name type="scientific">Hemibagrus guttatus</name>
    <dbReference type="NCBI Taxonomy" id="175788"/>
    <lineage>
        <taxon>Eukaryota</taxon>
        <taxon>Metazoa</taxon>
        <taxon>Chordata</taxon>
        <taxon>Craniata</taxon>
        <taxon>Vertebrata</taxon>
        <taxon>Euteleostomi</taxon>
        <taxon>Actinopterygii</taxon>
        <taxon>Neopterygii</taxon>
        <taxon>Teleostei</taxon>
        <taxon>Ostariophysi</taxon>
        <taxon>Siluriformes</taxon>
        <taxon>Bagridae</taxon>
        <taxon>Hemibagrus</taxon>
    </lineage>
</organism>
<evidence type="ECO:0000313" key="1">
    <source>
        <dbReference type="EMBL" id="KAK3535058.1"/>
    </source>
</evidence>
<reference evidence="1" key="1">
    <citation type="submission" date="2023-06" db="EMBL/GenBank/DDBJ databases">
        <title>Male Hemibagrus guttatus genome.</title>
        <authorList>
            <person name="Bian C."/>
        </authorList>
    </citation>
    <scope>NUCLEOTIDE SEQUENCE</scope>
    <source>
        <strain evidence="1">Male_cb2023</strain>
        <tissue evidence="1">Muscle</tissue>
    </source>
</reference>